<evidence type="ECO:0000313" key="1">
    <source>
        <dbReference type="EMBL" id="GJJ77494.1"/>
    </source>
</evidence>
<dbReference type="EMBL" id="BQFW01000013">
    <property type="protein sequence ID" value="GJJ77494.1"/>
    <property type="molecule type" value="Genomic_DNA"/>
</dbReference>
<dbReference type="SUPFAM" id="SSF57756">
    <property type="entry name" value="Retrovirus zinc finger-like domains"/>
    <property type="match status" value="1"/>
</dbReference>
<proteinExistence type="predicted"/>
<dbReference type="OrthoDB" id="2449096at2759"/>
<dbReference type="AlphaFoldDB" id="A0A9P3HIS2"/>
<reference evidence="1" key="2">
    <citation type="journal article" date="2022" name="Microbiol. Resour. Announc.">
        <title>Whole-Genome Sequence of Entomortierella parvispora E1425, a Mucoromycotan Fungus Associated with Burkholderiaceae-Related Endosymbiotic Bacteria.</title>
        <authorList>
            <person name="Herlambang A."/>
            <person name="Guo Y."/>
            <person name="Takashima Y."/>
            <person name="Narisawa K."/>
            <person name="Ohta H."/>
            <person name="Nishizawa T."/>
        </authorList>
    </citation>
    <scope>NUCLEOTIDE SEQUENCE</scope>
    <source>
        <strain evidence="1">E1425</strain>
    </source>
</reference>
<dbReference type="InterPro" id="IPR036875">
    <property type="entry name" value="Znf_CCHC_sf"/>
</dbReference>
<dbReference type="Proteomes" id="UP000827284">
    <property type="component" value="Unassembled WGS sequence"/>
</dbReference>
<gene>
    <name evidence="1" type="ORF">EMPS_09853</name>
</gene>
<organism evidence="1 2">
    <name type="scientific">Entomortierella parvispora</name>
    <dbReference type="NCBI Taxonomy" id="205924"/>
    <lineage>
        <taxon>Eukaryota</taxon>
        <taxon>Fungi</taxon>
        <taxon>Fungi incertae sedis</taxon>
        <taxon>Mucoromycota</taxon>
        <taxon>Mortierellomycotina</taxon>
        <taxon>Mortierellomycetes</taxon>
        <taxon>Mortierellales</taxon>
        <taxon>Mortierellaceae</taxon>
        <taxon>Entomortierella</taxon>
    </lineage>
</organism>
<dbReference type="GO" id="GO:0003676">
    <property type="term" value="F:nucleic acid binding"/>
    <property type="evidence" value="ECO:0007669"/>
    <property type="project" value="InterPro"/>
</dbReference>
<keyword evidence="2" id="KW-1185">Reference proteome</keyword>
<name>A0A9P3HIS2_9FUNG</name>
<reference evidence="1" key="1">
    <citation type="submission" date="2021-11" db="EMBL/GenBank/DDBJ databases">
        <authorList>
            <person name="Herlambang A."/>
            <person name="Guo Y."/>
            <person name="Takashima Y."/>
            <person name="Nishizawa T."/>
        </authorList>
    </citation>
    <scope>NUCLEOTIDE SEQUENCE</scope>
    <source>
        <strain evidence="1">E1425</strain>
    </source>
</reference>
<protein>
    <recommendedName>
        <fullName evidence="3">CCHC-type domain-containing protein</fullName>
    </recommendedName>
</protein>
<comment type="caution">
    <text evidence="1">The sequence shown here is derived from an EMBL/GenBank/DDBJ whole genome shotgun (WGS) entry which is preliminary data.</text>
</comment>
<evidence type="ECO:0008006" key="3">
    <source>
        <dbReference type="Google" id="ProtNLM"/>
    </source>
</evidence>
<accession>A0A9P3HIS2</accession>
<sequence>MAKNFVLYRALHDWDDSSSGIDLTDRYANLSIKEHVERGGFRVYKRSQYISTTRDLPHALRWVSEDKSALAIILCRYLHPRVRITDISEGYPGVSWKYGKFVSMHEEHLVEPFINPSAVRICTYDELINIYRGRYHPKFLQEMSRSGRKSFLRGIRIQFSLRCCYCGGHGHDIECGHCCQEYEEQFCDRCNEYGHDCDGSDYDESDSDDQGWDEPYCYHCDEYGHDCDGSDDEDQGEEPFCYRCNEYGHDCNGFSDGDQGEEEPFCSSCNEYGHDCDGSDDEDQGGYGLFCSYCNQYGHSEDNHHGGSGSESDDEDQYCANCNEYGHDEYDCEDSFCYYCRKYGHDDDHCREQGR</sequence>
<evidence type="ECO:0000313" key="2">
    <source>
        <dbReference type="Proteomes" id="UP000827284"/>
    </source>
</evidence>
<dbReference type="GO" id="GO:0008270">
    <property type="term" value="F:zinc ion binding"/>
    <property type="evidence" value="ECO:0007669"/>
    <property type="project" value="InterPro"/>
</dbReference>